<dbReference type="OrthoDB" id="911210at2759"/>
<feature type="region of interest" description="Disordered" evidence="3">
    <location>
        <begin position="100"/>
        <end position="129"/>
    </location>
</feature>
<proteinExistence type="predicted"/>
<feature type="domain" description="WRC" evidence="4">
    <location>
        <begin position="133"/>
        <end position="178"/>
    </location>
</feature>
<dbReference type="Proteomes" id="UP000594638">
    <property type="component" value="Unassembled WGS sequence"/>
</dbReference>
<keyword evidence="6" id="KW-1185">Reference proteome</keyword>
<evidence type="ECO:0000259" key="4">
    <source>
        <dbReference type="PROSITE" id="PS51667"/>
    </source>
</evidence>
<comment type="caution">
    <text evidence="5">The sequence shown here is derived from an EMBL/GenBank/DDBJ whole genome shotgun (WGS) entry which is preliminary data.</text>
</comment>
<organism evidence="5 6">
    <name type="scientific">Olea europaea subsp. europaea</name>
    <dbReference type="NCBI Taxonomy" id="158383"/>
    <lineage>
        <taxon>Eukaryota</taxon>
        <taxon>Viridiplantae</taxon>
        <taxon>Streptophyta</taxon>
        <taxon>Embryophyta</taxon>
        <taxon>Tracheophyta</taxon>
        <taxon>Spermatophyta</taxon>
        <taxon>Magnoliopsida</taxon>
        <taxon>eudicotyledons</taxon>
        <taxon>Gunneridae</taxon>
        <taxon>Pentapetalae</taxon>
        <taxon>asterids</taxon>
        <taxon>lamiids</taxon>
        <taxon>Lamiales</taxon>
        <taxon>Oleaceae</taxon>
        <taxon>Oleeae</taxon>
        <taxon>Olea</taxon>
    </lineage>
</organism>
<evidence type="ECO:0000313" key="6">
    <source>
        <dbReference type="Proteomes" id="UP000594638"/>
    </source>
</evidence>
<reference evidence="5 6" key="1">
    <citation type="submission" date="2019-12" db="EMBL/GenBank/DDBJ databases">
        <authorList>
            <person name="Alioto T."/>
            <person name="Alioto T."/>
            <person name="Gomez Garrido J."/>
        </authorList>
    </citation>
    <scope>NUCLEOTIDE SEQUENCE [LARGE SCALE GENOMIC DNA]</scope>
</reference>
<evidence type="ECO:0000256" key="3">
    <source>
        <dbReference type="SAM" id="MobiDB-lite"/>
    </source>
</evidence>
<dbReference type="PANTHER" id="PTHR34680">
    <property type="entry name" value="EXPRESSED PROTEIN"/>
    <property type="match status" value="1"/>
</dbReference>
<gene>
    <name evidence="5" type="ORF">OLEA9_A077539</name>
</gene>
<dbReference type="Gramene" id="OE9A077539T1">
    <property type="protein sequence ID" value="OE9A077539C1"/>
    <property type="gene ID" value="OE9A077539"/>
</dbReference>
<evidence type="ECO:0000313" key="5">
    <source>
        <dbReference type="EMBL" id="CAA2961822.1"/>
    </source>
</evidence>
<dbReference type="EMBL" id="CACTIH010000630">
    <property type="protein sequence ID" value="CAA2961822.1"/>
    <property type="molecule type" value="Genomic_DNA"/>
</dbReference>
<dbReference type="PANTHER" id="PTHR34680:SF3">
    <property type="entry name" value="EXPRESSED PROTEIN"/>
    <property type="match status" value="1"/>
</dbReference>
<dbReference type="AlphaFoldDB" id="A0A8S0QAU5"/>
<name>A0A8S0QAU5_OLEEU</name>
<feature type="compositionally biased region" description="Pro residues" evidence="3">
    <location>
        <begin position="46"/>
        <end position="56"/>
    </location>
</feature>
<protein>
    <recommendedName>
        <fullName evidence="4">WRC domain-containing protein</fullName>
    </recommendedName>
</protein>
<feature type="non-terminal residue" evidence="5">
    <location>
        <position position="240"/>
    </location>
</feature>
<evidence type="ECO:0000256" key="2">
    <source>
        <dbReference type="PROSITE-ProRule" id="PRU01002"/>
    </source>
</evidence>
<dbReference type="Pfam" id="PF08879">
    <property type="entry name" value="WRC"/>
    <property type="match status" value="1"/>
</dbReference>
<dbReference type="InterPro" id="IPR014977">
    <property type="entry name" value="WRC_dom"/>
</dbReference>
<sequence length="240" mass="26875">MRIRKNAKICPLMYAASSLKSGNVLQTHICKLNQSPWDVMSFSPSSYPPPPPPPPSFKVNGTDNLAGNGSLGEPNAAFHSAASLKIAAENELTGDLKAVKWDNSNGEGDGGNLRSSAHEDSEEGPENPGLKKEMQIVYCVKTDGKAWKCKREAAEGNSLCKHHLSQKKQEKVMADSQRWPWVKKAAWTSNPYEFYYYTGFGPRWGKRRGERSLNVPKTFWQEREMTHLTFSQINNEESEI</sequence>
<accession>A0A8S0QAU5</accession>
<evidence type="ECO:0000256" key="1">
    <source>
        <dbReference type="ARBA" id="ARBA00023242"/>
    </source>
</evidence>
<feature type="region of interest" description="Disordered" evidence="3">
    <location>
        <begin position="43"/>
        <end position="70"/>
    </location>
</feature>
<dbReference type="PROSITE" id="PS51667">
    <property type="entry name" value="WRC"/>
    <property type="match status" value="1"/>
</dbReference>
<comment type="caution">
    <text evidence="2">Lacks conserved residue(s) required for the propagation of feature annotation.</text>
</comment>
<keyword evidence="1" id="KW-0539">Nucleus</keyword>